<evidence type="ECO:0000313" key="1">
    <source>
        <dbReference type="EMBL" id="JAH65685.1"/>
    </source>
</evidence>
<dbReference type="EMBL" id="GBXM01042892">
    <property type="protein sequence ID" value="JAH65685.1"/>
    <property type="molecule type" value="Transcribed_RNA"/>
</dbReference>
<accession>A0A0E9UK82</accession>
<sequence>MAKQKLHLFTTSRCFTHCLAAK</sequence>
<dbReference type="AlphaFoldDB" id="A0A0E9UK82"/>
<protein>
    <submittedName>
        <fullName evidence="1">Uncharacterized protein</fullName>
    </submittedName>
</protein>
<organism evidence="1">
    <name type="scientific">Anguilla anguilla</name>
    <name type="common">European freshwater eel</name>
    <name type="synonym">Muraena anguilla</name>
    <dbReference type="NCBI Taxonomy" id="7936"/>
    <lineage>
        <taxon>Eukaryota</taxon>
        <taxon>Metazoa</taxon>
        <taxon>Chordata</taxon>
        <taxon>Craniata</taxon>
        <taxon>Vertebrata</taxon>
        <taxon>Euteleostomi</taxon>
        <taxon>Actinopterygii</taxon>
        <taxon>Neopterygii</taxon>
        <taxon>Teleostei</taxon>
        <taxon>Anguilliformes</taxon>
        <taxon>Anguillidae</taxon>
        <taxon>Anguilla</taxon>
    </lineage>
</organism>
<proteinExistence type="predicted"/>
<name>A0A0E9UK82_ANGAN</name>
<reference evidence="1" key="2">
    <citation type="journal article" date="2015" name="Fish Shellfish Immunol.">
        <title>Early steps in the European eel (Anguilla anguilla)-Vibrio vulnificus interaction in the gills: Role of the RtxA13 toxin.</title>
        <authorList>
            <person name="Callol A."/>
            <person name="Pajuelo D."/>
            <person name="Ebbesson L."/>
            <person name="Teles M."/>
            <person name="MacKenzie S."/>
            <person name="Amaro C."/>
        </authorList>
    </citation>
    <scope>NUCLEOTIDE SEQUENCE</scope>
</reference>
<reference evidence="1" key="1">
    <citation type="submission" date="2014-11" db="EMBL/GenBank/DDBJ databases">
        <authorList>
            <person name="Amaro Gonzalez C."/>
        </authorList>
    </citation>
    <scope>NUCLEOTIDE SEQUENCE</scope>
</reference>